<feature type="domain" description="FMN-binding" evidence="2">
    <location>
        <begin position="41"/>
        <end position="116"/>
    </location>
</feature>
<dbReference type="InterPro" id="IPR007329">
    <property type="entry name" value="FMN-bd"/>
</dbReference>
<proteinExistence type="predicted"/>
<name>A0ABS4NZ55_9BACL</name>
<keyword evidence="1" id="KW-0732">Signal</keyword>
<evidence type="ECO:0000256" key="1">
    <source>
        <dbReference type="SAM" id="SignalP"/>
    </source>
</evidence>
<feature type="signal peptide" evidence="1">
    <location>
        <begin position="1"/>
        <end position="21"/>
    </location>
</feature>
<evidence type="ECO:0000259" key="2">
    <source>
        <dbReference type="SMART" id="SM00900"/>
    </source>
</evidence>
<evidence type="ECO:0000313" key="3">
    <source>
        <dbReference type="EMBL" id="MBP2115350.1"/>
    </source>
</evidence>
<gene>
    <name evidence="3" type="ORF">J2Z70_005537</name>
</gene>
<dbReference type="Gene3D" id="3.90.1010.20">
    <property type="match status" value="1"/>
</dbReference>
<evidence type="ECO:0000313" key="4">
    <source>
        <dbReference type="Proteomes" id="UP000773462"/>
    </source>
</evidence>
<dbReference type="SMART" id="SM00900">
    <property type="entry name" value="FMN_bind"/>
    <property type="match status" value="1"/>
</dbReference>
<dbReference type="Proteomes" id="UP000773462">
    <property type="component" value="Unassembled WGS sequence"/>
</dbReference>
<dbReference type="PROSITE" id="PS51257">
    <property type="entry name" value="PROKAR_LIPOPROTEIN"/>
    <property type="match status" value="1"/>
</dbReference>
<sequence length="119" mass="12413">MHKWTKTLLFSALAAATVLTAGCSSSSGKYVDGTYDGTGKGVKSDIKVAVEIKDEKIDAITVQEHKETQAMIDAAVENTIPEIIEKQTTEGVDALSGASGSSGGIIEAVTQALEQAKKQ</sequence>
<comment type="caution">
    <text evidence="3">The sequence shown here is derived from an EMBL/GenBank/DDBJ whole genome shotgun (WGS) entry which is preliminary data.</text>
</comment>
<reference evidence="3 4" key="1">
    <citation type="submission" date="2021-03" db="EMBL/GenBank/DDBJ databases">
        <title>Genomic Encyclopedia of Type Strains, Phase IV (KMG-IV): sequencing the most valuable type-strain genomes for metagenomic binning, comparative biology and taxonomic classification.</title>
        <authorList>
            <person name="Goeker M."/>
        </authorList>
    </citation>
    <scope>NUCLEOTIDE SEQUENCE [LARGE SCALE GENOMIC DNA]</scope>
    <source>
        <strain evidence="3 4">DSM 101953</strain>
    </source>
</reference>
<keyword evidence="4" id="KW-1185">Reference proteome</keyword>
<accession>A0ABS4NZ55</accession>
<dbReference type="EMBL" id="JAGGLV010000026">
    <property type="protein sequence ID" value="MBP2115350.1"/>
    <property type="molecule type" value="Genomic_DNA"/>
</dbReference>
<dbReference type="RefSeq" id="WP_036722498.1">
    <property type="nucleotide sequence ID" value="NZ_JAGGLV010000026.1"/>
</dbReference>
<protein>
    <submittedName>
        <fullName evidence="3">Uncharacterized protein with FMN-binding domain</fullName>
    </submittedName>
</protein>
<feature type="chain" id="PRO_5046031863" evidence="1">
    <location>
        <begin position="22"/>
        <end position="119"/>
    </location>
</feature>
<dbReference type="Pfam" id="PF04205">
    <property type="entry name" value="FMN_bind"/>
    <property type="match status" value="1"/>
</dbReference>
<organism evidence="3 4">
    <name type="scientific">Paenibacillus silagei</name>
    <dbReference type="NCBI Taxonomy" id="1670801"/>
    <lineage>
        <taxon>Bacteria</taxon>
        <taxon>Bacillati</taxon>
        <taxon>Bacillota</taxon>
        <taxon>Bacilli</taxon>
        <taxon>Bacillales</taxon>
        <taxon>Paenibacillaceae</taxon>
        <taxon>Paenibacillus</taxon>
    </lineage>
</organism>